<dbReference type="AlphaFoldDB" id="A0AA37TES8"/>
<dbReference type="GO" id="GO:0030295">
    <property type="term" value="F:protein kinase activator activity"/>
    <property type="evidence" value="ECO:0007669"/>
    <property type="project" value="TreeGrafter"/>
</dbReference>
<dbReference type="EC" id="2.7.13.3" evidence="2"/>
<dbReference type="Proteomes" id="UP001157440">
    <property type="component" value="Unassembled WGS sequence"/>
</dbReference>
<name>A0AA37TES8_9HYPH</name>
<evidence type="ECO:0000313" key="10">
    <source>
        <dbReference type="Proteomes" id="UP001157440"/>
    </source>
</evidence>
<evidence type="ECO:0000256" key="4">
    <source>
        <dbReference type="ARBA" id="ARBA00022777"/>
    </source>
</evidence>
<dbReference type="SMART" id="SM00091">
    <property type="entry name" value="PAS"/>
    <property type="match status" value="1"/>
</dbReference>
<dbReference type="InterPro" id="IPR036890">
    <property type="entry name" value="HATPase_C_sf"/>
</dbReference>
<evidence type="ECO:0000256" key="5">
    <source>
        <dbReference type="ARBA" id="ARBA00023136"/>
    </source>
</evidence>
<gene>
    <name evidence="9" type="ORF">GCM10007890_40330</name>
</gene>
<feature type="region of interest" description="Disordered" evidence="6">
    <location>
        <begin position="298"/>
        <end position="326"/>
    </location>
</feature>
<dbReference type="GO" id="GO:0004673">
    <property type="term" value="F:protein histidine kinase activity"/>
    <property type="evidence" value="ECO:0007669"/>
    <property type="project" value="UniProtKB-EC"/>
</dbReference>
<dbReference type="PANTHER" id="PTHR42878">
    <property type="entry name" value="TWO-COMPONENT HISTIDINE KINASE"/>
    <property type="match status" value="1"/>
</dbReference>
<protein>
    <recommendedName>
        <fullName evidence="2">histidine kinase</fullName>
        <ecNumber evidence="2">2.7.13.3</ecNumber>
    </recommendedName>
</protein>
<dbReference type="GO" id="GO:0006355">
    <property type="term" value="P:regulation of DNA-templated transcription"/>
    <property type="evidence" value="ECO:0007669"/>
    <property type="project" value="InterPro"/>
</dbReference>
<evidence type="ECO:0000256" key="1">
    <source>
        <dbReference type="ARBA" id="ARBA00000085"/>
    </source>
</evidence>
<keyword evidence="4" id="KW-0418">Kinase</keyword>
<feature type="domain" description="PAS" evidence="8">
    <location>
        <begin position="456"/>
        <end position="526"/>
    </location>
</feature>
<accession>A0AA37TES8</accession>
<dbReference type="InterPro" id="IPR005467">
    <property type="entry name" value="His_kinase_dom"/>
</dbReference>
<keyword evidence="3" id="KW-0808">Transferase</keyword>
<feature type="domain" description="Histidine kinase" evidence="7">
    <location>
        <begin position="587"/>
        <end position="792"/>
    </location>
</feature>
<organism evidence="9 10">
    <name type="scientific">Methylobacterium tardum</name>
    <dbReference type="NCBI Taxonomy" id="374432"/>
    <lineage>
        <taxon>Bacteria</taxon>
        <taxon>Pseudomonadati</taxon>
        <taxon>Pseudomonadota</taxon>
        <taxon>Alphaproteobacteria</taxon>
        <taxon>Hyphomicrobiales</taxon>
        <taxon>Methylobacteriaceae</taxon>
        <taxon>Methylobacterium</taxon>
    </lineage>
</organism>
<evidence type="ECO:0000256" key="6">
    <source>
        <dbReference type="SAM" id="MobiDB-lite"/>
    </source>
</evidence>
<dbReference type="InterPro" id="IPR013767">
    <property type="entry name" value="PAS_fold"/>
</dbReference>
<dbReference type="Gene3D" id="3.30.565.10">
    <property type="entry name" value="Histidine kinase-like ATPase, C-terminal domain"/>
    <property type="match status" value="1"/>
</dbReference>
<dbReference type="InterPro" id="IPR035965">
    <property type="entry name" value="PAS-like_dom_sf"/>
</dbReference>
<dbReference type="Gene3D" id="3.30.450.20">
    <property type="entry name" value="PAS domain"/>
    <property type="match status" value="1"/>
</dbReference>
<keyword evidence="10" id="KW-1185">Reference proteome</keyword>
<dbReference type="PANTHER" id="PTHR42878:SF14">
    <property type="entry name" value="OSMOLARITY TWO-COMPONENT SYSTEM PROTEIN SSK1"/>
    <property type="match status" value="1"/>
</dbReference>
<dbReference type="InterPro" id="IPR000014">
    <property type="entry name" value="PAS"/>
</dbReference>
<dbReference type="GO" id="GO:0016020">
    <property type="term" value="C:membrane"/>
    <property type="evidence" value="ECO:0007669"/>
    <property type="project" value="UniProtKB-SubCell"/>
</dbReference>
<proteinExistence type="predicted"/>
<dbReference type="SUPFAM" id="SSF55874">
    <property type="entry name" value="ATPase domain of HSP90 chaperone/DNA topoisomerase II/histidine kinase"/>
    <property type="match status" value="1"/>
</dbReference>
<comment type="catalytic activity">
    <reaction evidence="1">
        <text>ATP + protein L-histidine = ADP + protein N-phospho-L-histidine.</text>
        <dbReference type="EC" id="2.7.13.3"/>
    </reaction>
</comment>
<dbReference type="PROSITE" id="PS50109">
    <property type="entry name" value="HIS_KIN"/>
    <property type="match status" value="1"/>
</dbReference>
<comment type="caution">
    <text evidence="9">The sequence shown here is derived from an EMBL/GenBank/DDBJ whole genome shotgun (WGS) entry which is preliminary data.</text>
</comment>
<dbReference type="PROSITE" id="PS50112">
    <property type="entry name" value="PAS"/>
    <property type="match status" value="1"/>
</dbReference>
<reference evidence="10" key="1">
    <citation type="journal article" date="2019" name="Int. J. Syst. Evol. Microbiol.">
        <title>The Global Catalogue of Microorganisms (GCM) 10K type strain sequencing project: providing services to taxonomists for standard genome sequencing and annotation.</title>
        <authorList>
            <consortium name="The Broad Institute Genomics Platform"/>
            <consortium name="The Broad Institute Genome Sequencing Center for Infectious Disease"/>
            <person name="Wu L."/>
            <person name="Ma J."/>
        </authorList>
    </citation>
    <scope>NUCLEOTIDE SEQUENCE [LARGE SCALE GENOMIC DNA]</scope>
    <source>
        <strain evidence="10">NBRC 103632</strain>
    </source>
</reference>
<evidence type="ECO:0000256" key="3">
    <source>
        <dbReference type="ARBA" id="ARBA00022679"/>
    </source>
</evidence>
<feature type="region of interest" description="Disordered" evidence="6">
    <location>
        <begin position="555"/>
        <end position="576"/>
    </location>
</feature>
<evidence type="ECO:0000313" key="9">
    <source>
        <dbReference type="EMBL" id="GLS72020.1"/>
    </source>
</evidence>
<dbReference type="SUPFAM" id="SSF55785">
    <property type="entry name" value="PYP-like sensor domain (PAS domain)"/>
    <property type="match status" value="1"/>
</dbReference>
<dbReference type="InterPro" id="IPR050351">
    <property type="entry name" value="BphY/WalK/GraS-like"/>
</dbReference>
<sequence length="796" mass="81644">MAAALSARDPVHLVIDAGAGRIVHASPNALLLADALGGASVAGLIRQIVATAPTDTAPRLVRLRLDPRRIAPPVLCWLARHDQGSSDTVILVAATAPVAVPRIRSAQPEAEPAPQRPPAVAAPELALQRDDRFLWRMDESGTLTALNGPDVLAGLVGQKWQELAAAGRVTGAEGMLTALHERRTFRGEAAVLETAGGPVRVELSGAPLGRGDAAFSGFGGFGLIRAFPQQASSSAPQDTAAEIARPVEVAPTTPVPAPPASEPEIADIADPAPVPAPLSTDEHAAFREIARALGARYAGDEAEPDTEARKPESGAVMPFPGSQPGLAETRDAAIAPVPGTEILTGLPLPALIHRADTILAANGRFLALTGYTDLAALVATGLGALLPGYAQAEAPTARRTAVTTVEGGTQPVEALSGACAWAGAPATCLIVRPLEEADVAGALTAERLAHAAQAERTASAEAALDALTSGIVTLDGAGRVVAVNRAAAAMLGCDPREVVGGSFVALFDRDSVLAVADLLRGGSEGSRSVSLAGATLTLDIKAMRDDGRRVAILDPAPAASSHAPPAPPVAEDRAAARGANRGAALTRLDQAFREPLTGMLDLADAMLKEPFGPLGDSRYRGCLAEIKASGEAMLQRVGKLLDLAAVEAGSLQLEPRPLDLNDVAAGCVARLQGQAARGRIVVRTSFSSDLEDLEADERSVSRAASLVIEHAIRRSTAGGQIIVSTGAAERTAVALRVRDTGAASARTADLEGDVEEGLALPRALVEANGGRLQLSARPEDGTLVEIIMPIRRAANG</sequence>
<dbReference type="EMBL" id="BSPL01000019">
    <property type="protein sequence ID" value="GLS72020.1"/>
    <property type="molecule type" value="Genomic_DNA"/>
</dbReference>
<keyword evidence="5" id="KW-0472">Membrane</keyword>
<evidence type="ECO:0000256" key="2">
    <source>
        <dbReference type="ARBA" id="ARBA00012438"/>
    </source>
</evidence>
<evidence type="ECO:0000259" key="8">
    <source>
        <dbReference type="PROSITE" id="PS50112"/>
    </source>
</evidence>
<dbReference type="GO" id="GO:0000156">
    <property type="term" value="F:phosphorelay response regulator activity"/>
    <property type="evidence" value="ECO:0007669"/>
    <property type="project" value="TreeGrafter"/>
</dbReference>
<dbReference type="Pfam" id="PF00989">
    <property type="entry name" value="PAS"/>
    <property type="match status" value="1"/>
</dbReference>
<evidence type="ECO:0000259" key="7">
    <source>
        <dbReference type="PROSITE" id="PS50109"/>
    </source>
</evidence>
<dbReference type="GO" id="GO:0007234">
    <property type="term" value="P:osmosensory signaling via phosphorelay pathway"/>
    <property type="evidence" value="ECO:0007669"/>
    <property type="project" value="TreeGrafter"/>
</dbReference>